<proteinExistence type="predicted"/>
<evidence type="ECO:0000256" key="1">
    <source>
        <dbReference type="SAM" id="MobiDB-lite"/>
    </source>
</evidence>
<feature type="domain" description="DUF6604" evidence="2">
    <location>
        <begin position="10"/>
        <end position="260"/>
    </location>
</feature>
<protein>
    <recommendedName>
        <fullName evidence="2">DUF6604 domain-containing protein</fullName>
    </recommendedName>
</protein>
<dbReference type="AlphaFoldDB" id="A0A8E2JIH0"/>
<feature type="compositionally biased region" description="Basic and acidic residues" evidence="1">
    <location>
        <begin position="927"/>
        <end position="950"/>
    </location>
</feature>
<accession>A0A8E2JIH0</accession>
<evidence type="ECO:0000313" key="4">
    <source>
        <dbReference type="Proteomes" id="UP000250266"/>
    </source>
</evidence>
<dbReference type="Pfam" id="PF20253">
    <property type="entry name" value="DUF6604"/>
    <property type="match status" value="1"/>
</dbReference>
<evidence type="ECO:0000259" key="2">
    <source>
        <dbReference type="Pfam" id="PF20253"/>
    </source>
</evidence>
<organism evidence="3 4">
    <name type="scientific">Lepidopterella palustris CBS 459.81</name>
    <dbReference type="NCBI Taxonomy" id="1314670"/>
    <lineage>
        <taxon>Eukaryota</taxon>
        <taxon>Fungi</taxon>
        <taxon>Dikarya</taxon>
        <taxon>Ascomycota</taxon>
        <taxon>Pezizomycotina</taxon>
        <taxon>Dothideomycetes</taxon>
        <taxon>Pleosporomycetidae</taxon>
        <taxon>Mytilinidiales</taxon>
        <taxon>Argynnaceae</taxon>
        <taxon>Lepidopterella</taxon>
    </lineage>
</organism>
<sequence length="1023" mass="116221">MDYIFSTFRSYKASTIKFSKLLVTTAQETNIKLKTRPQQDSSKILPLREMSRLATEIGQSNVPVDGASELCECLRDTISKRKEVAQFYAIHSRSNGGHKPDDGHQHFIIVLETAFQDLQSVLQNKHDERRQKGKDIFRKVSCQPSPNIFATLEVEEPEPAGTSADPEYATEAEVSNELRKIKGKQTTGERHQREFNDCESEQASELFFAVMCFFYDLSALRGFLRQVWNSYRRRETALVTAAMVTNVAFGIIKRATAAFQEELESLQRDKTNRGITISNVVEKFYSTVCESLPDGPHRDGIPIHPDIADMADLLCIPSILYLRDYETSRANGTHTRDDSHSTALRVFLEVVSLSPLFASGTKLNSDDLTISACIALLQSTSILHQWVPFGLQIFFDIQNCLGEDLKVGLEDLSEGGADFKAMMETHIHFEREMKLGGEKPDYMLKNFQPDFVTIFGPFINQIETYIEKDILAEKAKTEGGPGIPSPFFLYANHPVLSGLILHGVRSSYRKNTIPYVGWFLTAMAHLYNAAKQAGGLQLPWMDFEFLIDHHPIFVGVPPMNPIDFKQRFELALGLSLQNFASDKRGTHKKRVDPRTARDERGMIYTSPLCKLIEEYRYTSQEDKWMALQNLMAYLTNHSDHPDEPIDGINVLENFSSGIPVQPTTPQLPQKFNRKSNRKSNRWHMKKKAAAMAAEPAQPVKQSQGVLVEELFTTKPYKNSLVRQLSTLQNLLAKEEVQYRFNYLSMYRRCYKLARRLRSEVFDAYMTDLTILEANVDPPAYLTLLFTLFTNLHNNPKDLEQLKKVGTIMQEVVRNEGRAELDKAERLCGHWNDAAEYQCDQNEPNELQGSKETGQDQVVKDPQDSKDPYVINDSQETNEPNEIQDPPEEMRKRNNGFQKSDEELQEIQELRDTTESQQKGLHHVIKSRGIDGEHSETPERVSEPNTEHGEGGSHNSDSDNESWTSAVEYQYKGSMIDEEFCDLGGLVPVSRYPKADFQFTPGNRYPFLQNGNGPIVRVGPTLGP</sequence>
<reference evidence="3 4" key="1">
    <citation type="journal article" date="2016" name="Nat. Commun.">
        <title>Ectomycorrhizal ecology is imprinted in the genome of the dominant symbiotic fungus Cenococcum geophilum.</title>
        <authorList>
            <consortium name="DOE Joint Genome Institute"/>
            <person name="Peter M."/>
            <person name="Kohler A."/>
            <person name="Ohm R.A."/>
            <person name="Kuo A."/>
            <person name="Krutzmann J."/>
            <person name="Morin E."/>
            <person name="Arend M."/>
            <person name="Barry K.W."/>
            <person name="Binder M."/>
            <person name="Choi C."/>
            <person name="Clum A."/>
            <person name="Copeland A."/>
            <person name="Grisel N."/>
            <person name="Haridas S."/>
            <person name="Kipfer T."/>
            <person name="LaButti K."/>
            <person name="Lindquist E."/>
            <person name="Lipzen A."/>
            <person name="Maire R."/>
            <person name="Meier B."/>
            <person name="Mihaltcheva S."/>
            <person name="Molinier V."/>
            <person name="Murat C."/>
            <person name="Poggeler S."/>
            <person name="Quandt C.A."/>
            <person name="Sperisen C."/>
            <person name="Tritt A."/>
            <person name="Tisserant E."/>
            <person name="Crous P.W."/>
            <person name="Henrissat B."/>
            <person name="Nehls U."/>
            <person name="Egli S."/>
            <person name="Spatafora J.W."/>
            <person name="Grigoriev I.V."/>
            <person name="Martin F.M."/>
        </authorList>
    </citation>
    <scope>NUCLEOTIDE SEQUENCE [LARGE SCALE GENOMIC DNA]</scope>
    <source>
        <strain evidence="3 4">CBS 459.81</strain>
    </source>
</reference>
<dbReference type="PANTHER" id="PTHR38795">
    <property type="entry name" value="DUF6604 DOMAIN-CONTAINING PROTEIN"/>
    <property type="match status" value="1"/>
</dbReference>
<keyword evidence="4" id="KW-1185">Reference proteome</keyword>
<dbReference type="EMBL" id="KV744849">
    <property type="protein sequence ID" value="OCK83915.1"/>
    <property type="molecule type" value="Genomic_DNA"/>
</dbReference>
<feature type="compositionally biased region" description="Polar residues" evidence="1">
    <location>
        <begin position="843"/>
        <end position="855"/>
    </location>
</feature>
<dbReference type="InterPro" id="IPR046539">
    <property type="entry name" value="DUF6604"/>
</dbReference>
<dbReference type="PANTHER" id="PTHR38795:SF1">
    <property type="entry name" value="DUF6604 DOMAIN-CONTAINING PROTEIN"/>
    <property type="match status" value="1"/>
</dbReference>
<dbReference type="OrthoDB" id="5238236at2759"/>
<name>A0A8E2JIH0_9PEZI</name>
<feature type="region of interest" description="Disordered" evidence="1">
    <location>
        <begin position="925"/>
        <end position="964"/>
    </location>
</feature>
<feature type="compositionally biased region" description="Polar residues" evidence="1">
    <location>
        <begin position="871"/>
        <end position="880"/>
    </location>
</feature>
<feature type="region of interest" description="Disordered" evidence="1">
    <location>
        <begin position="843"/>
        <end position="893"/>
    </location>
</feature>
<gene>
    <name evidence="3" type="ORF">K432DRAFT_440463</name>
</gene>
<feature type="compositionally biased region" description="Basic and acidic residues" evidence="1">
    <location>
        <begin position="857"/>
        <end position="866"/>
    </location>
</feature>
<dbReference type="Proteomes" id="UP000250266">
    <property type="component" value="Unassembled WGS sequence"/>
</dbReference>
<evidence type="ECO:0000313" key="3">
    <source>
        <dbReference type="EMBL" id="OCK83915.1"/>
    </source>
</evidence>